<name>A0A2P2LQ60_RHIMU</name>
<dbReference type="AlphaFoldDB" id="A0A2P2LQ60"/>
<reference evidence="1" key="1">
    <citation type="submission" date="2018-02" db="EMBL/GenBank/DDBJ databases">
        <title>Rhizophora mucronata_Transcriptome.</title>
        <authorList>
            <person name="Meera S.P."/>
            <person name="Sreeshan A."/>
            <person name="Augustine A."/>
        </authorList>
    </citation>
    <scope>NUCLEOTIDE SEQUENCE</scope>
    <source>
        <tissue evidence="1">Leaf</tissue>
    </source>
</reference>
<evidence type="ECO:0000313" key="1">
    <source>
        <dbReference type="EMBL" id="MBX20080.1"/>
    </source>
</evidence>
<protein>
    <submittedName>
        <fullName evidence="1">Uncharacterized protein</fullName>
    </submittedName>
</protein>
<sequence length="42" mass="4589">MNICCMGKSTRHTIGLNILFLSHHVLKLVLGCLDVAPLDVIV</sequence>
<accession>A0A2P2LQ60</accession>
<dbReference type="EMBL" id="GGEC01039596">
    <property type="protein sequence ID" value="MBX20080.1"/>
    <property type="molecule type" value="Transcribed_RNA"/>
</dbReference>
<proteinExistence type="predicted"/>
<organism evidence="1">
    <name type="scientific">Rhizophora mucronata</name>
    <name type="common">Asiatic mangrove</name>
    <dbReference type="NCBI Taxonomy" id="61149"/>
    <lineage>
        <taxon>Eukaryota</taxon>
        <taxon>Viridiplantae</taxon>
        <taxon>Streptophyta</taxon>
        <taxon>Embryophyta</taxon>
        <taxon>Tracheophyta</taxon>
        <taxon>Spermatophyta</taxon>
        <taxon>Magnoliopsida</taxon>
        <taxon>eudicotyledons</taxon>
        <taxon>Gunneridae</taxon>
        <taxon>Pentapetalae</taxon>
        <taxon>rosids</taxon>
        <taxon>fabids</taxon>
        <taxon>Malpighiales</taxon>
        <taxon>Rhizophoraceae</taxon>
        <taxon>Rhizophora</taxon>
    </lineage>
</organism>